<comment type="caution">
    <text evidence="2">The sequence shown here is derived from an EMBL/GenBank/DDBJ whole genome shotgun (WGS) entry which is preliminary data.</text>
</comment>
<accession>A0A0B2URR1</accession>
<feature type="non-terminal residue" evidence="2">
    <location>
        <position position="1"/>
    </location>
</feature>
<evidence type="ECO:0000313" key="2">
    <source>
        <dbReference type="EMBL" id="KHN71802.1"/>
    </source>
</evidence>
<reference evidence="2 3" key="1">
    <citation type="submission" date="2014-11" db="EMBL/GenBank/DDBJ databases">
        <title>Genetic blueprint of the zoonotic pathogen Toxocara canis.</title>
        <authorList>
            <person name="Zhu X.-Q."/>
            <person name="Korhonen P.K."/>
            <person name="Cai H."/>
            <person name="Young N.D."/>
            <person name="Nejsum P."/>
            <person name="von Samson-Himmelstjerna G."/>
            <person name="Boag P.R."/>
            <person name="Tan P."/>
            <person name="Li Q."/>
            <person name="Min J."/>
            <person name="Yang Y."/>
            <person name="Wang X."/>
            <person name="Fang X."/>
            <person name="Hall R.S."/>
            <person name="Hofmann A."/>
            <person name="Sternberg P.W."/>
            <person name="Jex A.R."/>
            <person name="Gasser R.B."/>
        </authorList>
    </citation>
    <scope>NUCLEOTIDE SEQUENCE [LARGE SCALE GENOMIC DNA]</scope>
    <source>
        <strain evidence="2">PN_DK_2014</strain>
    </source>
</reference>
<evidence type="ECO:0000259" key="1">
    <source>
        <dbReference type="Pfam" id="PF24293"/>
    </source>
</evidence>
<dbReference type="InterPro" id="IPR056581">
    <property type="entry name" value="TPR_Edg1"/>
</dbReference>
<dbReference type="Pfam" id="PF24293">
    <property type="entry name" value="TPR_Edg1"/>
    <property type="match status" value="1"/>
</dbReference>
<feature type="domain" description="Edg1 TPR repeats region" evidence="1">
    <location>
        <begin position="10"/>
        <end position="90"/>
    </location>
</feature>
<dbReference type="Proteomes" id="UP000031036">
    <property type="component" value="Unassembled WGS sequence"/>
</dbReference>
<name>A0A0B2URR1_TOXCA</name>
<proteinExistence type="predicted"/>
<keyword evidence="3" id="KW-1185">Reference proteome</keyword>
<sequence>NLAGVDCFEQFPVPMCMMALVDILSAVNGTNAVIEGLCLKCLCLLGEKLKEEKVIFPERTTSFLLHSLNDRMWTLKYAVFSWFSDCLGTPKRQASYFD</sequence>
<gene>
    <name evidence="2" type="ORF">Tcan_02061</name>
</gene>
<protein>
    <recommendedName>
        <fullName evidence="1">Edg1 TPR repeats region domain-containing protein</fullName>
    </recommendedName>
</protein>
<dbReference type="EMBL" id="JPKZ01020370">
    <property type="protein sequence ID" value="KHN71802.1"/>
    <property type="molecule type" value="Genomic_DNA"/>
</dbReference>
<organism evidence="2 3">
    <name type="scientific">Toxocara canis</name>
    <name type="common">Canine roundworm</name>
    <dbReference type="NCBI Taxonomy" id="6265"/>
    <lineage>
        <taxon>Eukaryota</taxon>
        <taxon>Metazoa</taxon>
        <taxon>Ecdysozoa</taxon>
        <taxon>Nematoda</taxon>
        <taxon>Chromadorea</taxon>
        <taxon>Rhabditida</taxon>
        <taxon>Spirurina</taxon>
        <taxon>Ascaridomorpha</taxon>
        <taxon>Ascaridoidea</taxon>
        <taxon>Toxocaridae</taxon>
        <taxon>Toxocara</taxon>
    </lineage>
</organism>
<dbReference type="AlphaFoldDB" id="A0A0B2URR1"/>
<evidence type="ECO:0000313" key="3">
    <source>
        <dbReference type="Proteomes" id="UP000031036"/>
    </source>
</evidence>